<evidence type="ECO:0000313" key="5">
    <source>
        <dbReference type="EMBL" id="KAJ1610485.1"/>
    </source>
</evidence>
<proteinExistence type="predicted"/>
<keyword evidence="1 5" id="KW-0489">Methyltransferase</keyword>
<accession>A0A9D5HZB8</accession>
<evidence type="ECO:0000256" key="1">
    <source>
        <dbReference type="ARBA" id="ARBA00022603"/>
    </source>
</evidence>
<keyword evidence="2" id="KW-0808">Transferase</keyword>
<dbReference type="InterPro" id="IPR029063">
    <property type="entry name" value="SAM-dependent_MTases_sf"/>
</dbReference>
<dbReference type="Pfam" id="PF01170">
    <property type="entry name" value="UPF0020"/>
    <property type="match status" value="1"/>
</dbReference>
<dbReference type="OrthoDB" id="296065at2759"/>
<dbReference type="SUPFAM" id="SSF53335">
    <property type="entry name" value="S-adenosyl-L-methionine-dependent methyltransferases"/>
    <property type="match status" value="1"/>
</dbReference>
<sequence>MALYLVWFALHPDYHKFRLQELESLAECFGVDKSQLWPRELPGYASPGAPEYERPLADDHSNSFAWVYLPDEAVALGILERSILVRGFMQVWSSAADHQGAQRILRENERVRTEFLQRYIHDHVDFSWRVRSIGKKLSRPEQIARMNEYGFLFKGTEVVNLSRPSLPLGIFEDWISLGTGGEHPKVGVSKEETSKAESSLKRVYVGRIVAIQGCTEVGDQPIWWLKYSLNRRPILGPTTMDNELAFIMCNIAQVKRNDLVFDPFCGTGGILISASHLGATCFGSDLDLRVINGWFCSYVNPQMIQDKTIQEDHPRSIYSNFDYYQLKRPGIVRMDISRHSIRSSWIDAIVCDPPYGIRATSRTTNSNPSQTKDSFANPTGKPGHYLGCGVSPPATAQTGSARNHFGALQPVDDMIAELLTFASKTLVKNGHLVFLLPLVASEYSQVISNLVQTWQHIFSIDLPYMQTLGGGLGRLLVHMQLVNKDQAPSDS</sequence>
<dbReference type="Proteomes" id="UP001067231">
    <property type="component" value="Unassembled WGS sequence"/>
</dbReference>
<feature type="domain" description="Ribosomal RNA large subunit methyltransferase K/L-like methyltransferase" evidence="3">
    <location>
        <begin position="231"/>
        <end position="365"/>
    </location>
</feature>
<evidence type="ECO:0000259" key="3">
    <source>
        <dbReference type="Pfam" id="PF01170"/>
    </source>
</evidence>
<name>A0A9D5HZB8_9CRYT</name>
<dbReference type="InterPro" id="IPR002052">
    <property type="entry name" value="DNA_methylase_N6_adenine_CS"/>
</dbReference>
<dbReference type="GO" id="GO:0003676">
    <property type="term" value="F:nucleic acid binding"/>
    <property type="evidence" value="ECO:0007669"/>
    <property type="project" value="InterPro"/>
</dbReference>
<dbReference type="PIRSF" id="PIRSF017259">
    <property type="entry name" value="tRNA_mtfrase_TRM11"/>
    <property type="match status" value="1"/>
</dbReference>
<dbReference type="Gene3D" id="3.40.50.150">
    <property type="entry name" value="Vaccinia Virus protein VP39"/>
    <property type="match status" value="1"/>
</dbReference>
<dbReference type="PROSITE" id="PS00092">
    <property type="entry name" value="N6_MTASE"/>
    <property type="match status" value="1"/>
</dbReference>
<dbReference type="PANTHER" id="PTHR13370">
    <property type="entry name" value="RNA METHYLASE-RELATED"/>
    <property type="match status" value="1"/>
</dbReference>
<dbReference type="GO" id="GO:0043527">
    <property type="term" value="C:tRNA methyltransferase complex"/>
    <property type="evidence" value="ECO:0007669"/>
    <property type="project" value="UniProtKB-ARBA"/>
</dbReference>
<dbReference type="EMBL" id="JAPCXC010000024">
    <property type="protein sequence ID" value="KAJ1610485.1"/>
    <property type="molecule type" value="Genomic_DNA"/>
</dbReference>
<evidence type="ECO:0000259" key="4">
    <source>
        <dbReference type="Pfam" id="PF25904"/>
    </source>
</evidence>
<gene>
    <name evidence="5" type="ORF">OJ253_1147</name>
</gene>
<dbReference type="InterPro" id="IPR000241">
    <property type="entry name" value="RlmKL-like_Mtase"/>
</dbReference>
<evidence type="ECO:0000256" key="2">
    <source>
        <dbReference type="ARBA" id="ARBA00022679"/>
    </source>
</evidence>
<dbReference type="GO" id="GO:0005737">
    <property type="term" value="C:cytoplasm"/>
    <property type="evidence" value="ECO:0007669"/>
    <property type="project" value="TreeGrafter"/>
</dbReference>
<dbReference type="PRINTS" id="PR00507">
    <property type="entry name" value="N12N6MTFRASE"/>
</dbReference>
<dbReference type="Pfam" id="PF25904">
    <property type="entry name" value="Tmrp11_N"/>
    <property type="match status" value="1"/>
</dbReference>
<protein>
    <submittedName>
        <fullName evidence="5">RNA methylase</fullName>
    </submittedName>
</protein>
<dbReference type="AlphaFoldDB" id="A0A9D5HZB8"/>
<reference evidence="5" key="1">
    <citation type="submission" date="2022-10" db="EMBL/GenBank/DDBJ databases">
        <title>Adaptive evolution leads to modifications in subtelomeric GC content in a zoonotic Cryptosporidium species.</title>
        <authorList>
            <person name="Li J."/>
            <person name="Feng Y."/>
            <person name="Xiao L."/>
        </authorList>
    </citation>
    <scope>NUCLEOTIDE SEQUENCE</scope>
    <source>
        <strain evidence="5">33844</strain>
    </source>
</reference>
<comment type="caution">
    <text evidence="5">The sequence shown here is derived from an EMBL/GenBank/DDBJ whole genome shotgun (WGS) entry which is preliminary data.</text>
</comment>
<dbReference type="GO" id="GO:0032259">
    <property type="term" value="P:methylation"/>
    <property type="evidence" value="ECO:0007669"/>
    <property type="project" value="UniProtKB-KW"/>
</dbReference>
<dbReference type="InterPro" id="IPR059073">
    <property type="entry name" value="TRMT11_N"/>
</dbReference>
<feature type="domain" description="tRNA (guanine(10)-N(2))-methyltransferase TRMT11 N-terminal" evidence="4">
    <location>
        <begin position="60"/>
        <end position="175"/>
    </location>
</feature>
<dbReference type="PANTHER" id="PTHR13370:SF3">
    <property type="entry name" value="TRNA (GUANINE(10)-N2)-METHYLTRANSFERASE HOMOLOG"/>
    <property type="match status" value="1"/>
</dbReference>
<dbReference type="GO" id="GO:0008168">
    <property type="term" value="F:methyltransferase activity"/>
    <property type="evidence" value="ECO:0007669"/>
    <property type="project" value="UniProtKB-KW"/>
</dbReference>
<organism evidence="5">
    <name type="scientific">Cryptosporidium canis</name>
    <dbReference type="NCBI Taxonomy" id="195482"/>
    <lineage>
        <taxon>Eukaryota</taxon>
        <taxon>Sar</taxon>
        <taxon>Alveolata</taxon>
        <taxon>Apicomplexa</taxon>
        <taxon>Conoidasida</taxon>
        <taxon>Coccidia</taxon>
        <taxon>Eucoccidiorida</taxon>
        <taxon>Eimeriorina</taxon>
        <taxon>Cryptosporidiidae</taxon>
        <taxon>Cryptosporidium</taxon>
    </lineage>
</organism>